<keyword evidence="5" id="KW-0808">Transferase</keyword>
<organism evidence="14 15">
    <name type="scientific">Paralvinella palmiformis</name>
    <dbReference type="NCBI Taxonomy" id="53620"/>
    <lineage>
        <taxon>Eukaryota</taxon>
        <taxon>Metazoa</taxon>
        <taxon>Spiralia</taxon>
        <taxon>Lophotrochozoa</taxon>
        <taxon>Annelida</taxon>
        <taxon>Polychaeta</taxon>
        <taxon>Sedentaria</taxon>
        <taxon>Canalipalpata</taxon>
        <taxon>Terebellida</taxon>
        <taxon>Terebelliformia</taxon>
        <taxon>Alvinellidae</taxon>
        <taxon>Paralvinella</taxon>
    </lineage>
</organism>
<dbReference type="GO" id="GO:0004674">
    <property type="term" value="F:protein serine/threonine kinase activity"/>
    <property type="evidence" value="ECO:0007669"/>
    <property type="project" value="UniProtKB-KW"/>
</dbReference>
<dbReference type="InterPro" id="IPR000719">
    <property type="entry name" value="Prot_kinase_dom"/>
</dbReference>
<evidence type="ECO:0000256" key="2">
    <source>
        <dbReference type="ARBA" id="ARBA00012513"/>
    </source>
</evidence>
<dbReference type="Gene3D" id="4.10.1170.10">
    <property type="entry name" value="MAP kinase activated protein kinase 2"/>
    <property type="match status" value="1"/>
</dbReference>
<keyword evidence="4" id="KW-0597">Phosphoprotein</keyword>
<dbReference type="Gene3D" id="3.30.200.20">
    <property type="entry name" value="Phosphorylase Kinase, domain 1"/>
    <property type="match status" value="1"/>
</dbReference>
<evidence type="ECO:0000313" key="14">
    <source>
        <dbReference type="EMBL" id="KAK2161892.1"/>
    </source>
</evidence>
<evidence type="ECO:0000256" key="9">
    <source>
        <dbReference type="ARBA" id="ARBA00047899"/>
    </source>
</evidence>
<reference evidence="14" key="1">
    <citation type="journal article" date="2023" name="Mol. Biol. Evol.">
        <title>Third-Generation Sequencing Reveals the Adaptive Role of the Epigenome in Three Deep-Sea Polychaetes.</title>
        <authorList>
            <person name="Perez M."/>
            <person name="Aroh O."/>
            <person name="Sun Y."/>
            <person name="Lan Y."/>
            <person name="Juniper S.K."/>
            <person name="Young C.R."/>
            <person name="Angers B."/>
            <person name="Qian P.Y."/>
        </authorList>
    </citation>
    <scope>NUCLEOTIDE SEQUENCE</scope>
    <source>
        <strain evidence="14">P08H-3</strain>
    </source>
</reference>
<keyword evidence="6" id="KW-0547">Nucleotide-binding</keyword>
<dbReference type="Pfam" id="PF00069">
    <property type="entry name" value="Pkinase"/>
    <property type="match status" value="1"/>
</dbReference>
<evidence type="ECO:0000256" key="5">
    <source>
        <dbReference type="ARBA" id="ARBA00022679"/>
    </source>
</evidence>
<keyword evidence="12" id="KW-0812">Transmembrane</keyword>
<sequence length="665" mass="76230">MAITPIENLKDFAHNRPPVMVFMACLGFFAIILMSLAYYVKLTEEIPDPDIRQDWNQFLKRFAKLEFCIQYNTSDIVTPLHTTTTTASSIQTITQGVHSIRERDLTTTDVYDRTSPKSCESVNDTGIEYYTTMLPQKTTDVYWATFCRQRPVIHIQPTIDPALTVYLSLMDRSVINLHLMHTSYFLFVMVVTILCYALIRGRPLKSKITQTETNSILEDYQVIWNQKLGCGISGPVRPCKNKKTGERLALKCLIDRPKARQEVNLHLKCIGHPHIVHIYDIYVNEVQFPGESEPKSRLLLVMELMDGGELFDRISRQKYFTESQAARYTKQIVLAIQRCHSLNIAHRDIKPENLLLKDNSEDALIKLSDFGFAKIDEGDLTTPHFTPYYVAPQVLEAQKQRAREKYCIMSQASPYTYDKSCDMWSLGVIIYIMLCGYPPFYSETPSKQITRTMRKKILAGHYDFPDEEWKQISSMAKDLIKKLLTVDAEVRLTVDQVLLHPWLSEAPNTQLQSPAILMDKNAMFETRQEHSRQLTNMRLPDNQLKLKPLGYVNNPILRKRQASSVTPSSKLESTAPPKQHPADLGLQKLRNIIAFCLLPATGDNESHVNLLPGLMCTACQYYSLDNTFQNILKQCHWNGQTFQEPVDTKHLAELLSEFITNQSTS</sequence>
<dbReference type="GO" id="GO:0005524">
    <property type="term" value="F:ATP binding"/>
    <property type="evidence" value="ECO:0007669"/>
    <property type="project" value="UniProtKB-KW"/>
</dbReference>
<dbReference type="AlphaFoldDB" id="A0AAD9JZ29"/>
<evidence type="ECO:0000256" key="1">
    <source>
        <dbReference type="ARBA" id="ARBA00006692"/>
    </source>
</evidence>
<name>A0AAD9JZ29_9ANNE</name>
<evidence type="ECO:0000256" key="10">
    <source>
        <dbReference type="ARBA" id="ARBA00048679"/>
    </source>
</evidence>
<dbReference type="InterPro" id="IPR011009">
    <property type="entry name" value="Kinase-like_dom_sf"/>
</dbReference>
<keyword evidence="15" id="KW-1185">Reference proteome</keyword>
<feature type="compositionally biased region" description="Polar residues" evidence="11">
    <location>
        <begin position="562"/>
        <end position="572"/>
    </location>
</feature>
<dbReference type="InterPro" id="IPR008271">
    <property type="entry name" value="Ser/Thr_kinase_AS"/>
</dbReference>
<gene>
    <name evidence="14" type="ORF">LSH36_108g06046</name>
</gene>
<dbReference type="PROSITE" id="PS00108">
    <property type="entry name" value="PROTEIN_KINASE_ST"/>
    <property type="match status" value="1"/>
</dbReference>
<feature type="transmembrane region" description="Helical" evidence="12">
    <location>
        <begin position="21"/>
        <end position="40"/>
    </location>
</feature>
<evidence type="ECO:0000256" key="12">
    <source>
        <dbReference type="SAM" id="Phobius"/>
    </source>
</evidence>
<dbReference type="Gene3D" id="1.10.510.10">
    <property type="entry name" value="Transferase(Phosphotransferase) domain 1"/>
    <property type="match status" value="1"/>
</dbReference>
<evidence type="ECO:0000256" key="7">
    <source>
        <dbReference type="ARBA" id="ARBA00022777"/>
    </source>
</evidence>
<dbReference type="InterPro" id="IPR050205">
    <property type="entry name" value="CDPK_Ser/Thr_kinases"/>
</dbReference>
<dbReference type="FunFam" id="3.30.200.20:FF:000209">
    <property type="entry name" value="MAP kinase-activated protein kinase 5 isoform X1"/>
    <property type="match status" value="1"/>
</dbReference>
<feature type="region of interest" description="Disordered" evidence="11">
    <location>
        <begin position="561"/>
        <end position="582"/>
    </location>
</feature>
<keyword evidence="3" id="KW-0723">Serine/threonine-protein kinase</keyword>
<comment type="catalytic activity">
    <reaction evidence="10">
        <text>L-seryl-[protein] + ATP = O-phospho-L-seryl-[protein] + ADP + H(+)</text>
        <dbReference type="Rhea" id="RHEA:17989"/>
        <dbReference type="Rhea" id="RHEA-COMP:9863"/>
        <dbReference type="Rhea" id="RHEA-COMP:11604"/>
        <dbReference type="ChEBI" id="CHEBI:15378"/>
        <dbReference type="ChEBI" id="CHEBI:29999"/>
        <dbReference type="ChEBI" id="CHEBI:30616"/>
        <dbReference type="ChEBI" id="CHEBI:83421"/>
        <dbReference type="ChEBI" id="CHEBI:456216"/>
        <dbReference type="EC" id="2.7.11.1"/>
    </reaction>
</comment>
<dbReference type="PANTHER" id="PTHR24349">
    <property type="entry name" value="SERINE/THREONINE-PROTEIN KINASE"/>
    <property type="match status" value="1"/>
</dbReference>
<dbReference type="PROSITE" id="PS50011">
    <property type="entry name" value="PROTEIN_KINASE_DOM"/>
    <property type="match status" value="1"/>
</dbReference>
<comment type="caution">
    <text evidence="14">The sequence shown here is derived from an EMBL/GenBank/DDBJ whole genome shotgun (WGS) entry which is preliminary data.</text>
</comment>
<keyword evidence="12" id="KW-0472">Membrane</keyword>
<comment type="similarity">
    <text evidence="1">Belongs to the protein kinase superfamily. CAMK Ser/Thr protein kinase family.</text>
</comment>
<feature type="domain" description="Protein kinase" evidence="13">
    <location>
        <begin position="222"/>
        <end position="503"/>
    </location>
</feature>
<dbReference type="Proteomes" id="UP001208570">
    <property type="component" value="Unassembled WGS sequence"/>
</dbReference>
<evidence type="ECO:0000256" key="4">
    <source>
        <dbReference type="ARBA" id="ARBA00022553"/>
    </source>
</evidence>
<keyword evidence="8" id="KW-0067">ATP-binding</keyword>
<dbReference type="InterPro" id="IPR027442">
    <property type="entry name" value="MAPKAPK_C"/>
</dbReference>
<dbReference type="EC" id="2.7.11.1" evidence="2"/>
<evidence type="ECO:0000313" key="15">
    <source>
        <dbReference type="Proteomes" id="UP001208570"/>
    </source>
</evidence>
<evidence type="ECO:0000256" key="11">
    <source>
        <dbReference type="SAM" id="MobiDB-lite"/>
    </source>
</evidence>
<keyword evidence="12" id="KW-1133">Transmembrane helix</keyword>
<proteinExistence type="inferred from homology"/>
<evidence type="ECO:0000256" key="6">
    <source>
        <dbReference type="ARBA" id="ARBA00022741"/>
    </source>
</evidence>
<evidence type="ECO:0000256" key="3">
    <source>
        <dbReference type="ARBA" id="ARBA00022527"/>
    </source>
</evidence>
<dbReference type="InterPro" id="IPR039587">
    <property type="entry name" value="TMEM248/TMEM219_dom"/>
</dbReference>
<dbReference type="Pfam" id="PF14940">
    <property type="entry name" value="TMEM219"/>
    <property type="match status" value="1"/>
</dbReference>
<evidence type="ECO:0000259" key="13">
    <source>
        <dbReference type="PROSITE" id="PS50011"/>
    </source>
</evidence>
<accession>A0AAD9JZ29</accession>
<keyword evidence="7" id="KW-0418">Kinase</keyword>
<dbReference type="SUPFAM" id="SSF56112">
    <property type="entry name" value="Protein kinase-like (PK-like)"/>
    <property type="match status" value="1"/>
</dbReference>
<dbReference type="EMBL" id="JAODUP010000108">
    <property type="protein sequence ID" value="KAK2161892.1"/>
    <property type="molecule type" value="Genomic_DNA"/>
</dbReference>
<protein>
    <recommendedName>
        <fullName evidence="2">non-specific serine/threonine protein kinase</fullName>
        <ecNumber evidence="2">2.7.11.1</ecNumber>
    </recommendedName>
</protein>
<comment type="catalytic activity">
    <reaction evidence="9">
        <text>L-threonyl-[protein] + ATP = O-phospho-L-threonyl-[protein] + ADP + H(+)</text>
        <dbReference type="Rhea" id="RHEA:46608"/>
        <dbReference type="Rhea" id="RHEA-COMP:11060"/>
        <dbReference type="Rhea" id="RHEA-COMP:11605"/>
        <dbReference type="ChEBI" id="CHEBI:15378"/>
        <dbReference type="ChEBI" id="CHEBI:30013"/>
        <dbReference type="ChEBI" id="CHEBI:30616"/>
        <dbReference type="ChEBI" id="CHEBI:61977"/>
        <dbReference type="ChEBI" id="CHEBI:456216"/>
        <dbReference type="EC" id="2.7.11.1"/>
    </reaction>
</comment>
<feature type="transmembrane region" description="Helical" evidence="12">
    <location>
        <begin position="179"/>
        <end position="199"/>
    </location>
</feature>
<evidence type="ECO:0000256" key="8">
    <source>
        <dbReference type="ARBA" id="ARBA00022840"/>
    </source>
</evidence>
<dbReference type="SMART" id="SM00220">
    <property type="entry name" value="S_TKc"/>
    <property type="match status" value="1"/>
</dbReference>